<organism evidence="2 3">
    <name type="scientific">Candidatus Synechococcus spongiarum SP3</name>
    <dbReference type="NCBI Taxonomy" id="1604020"/>
    <lineage>
        <taxon>Bacteria</taxon>
        <taxon>Bacillati</taxon>
        <taxon>Cyanobacteriota</taxon>
        <taxon>Cyanophyceae</taxon>
        <taxon>Synechococcales</taxon>
        <taxon>Synechococcaceae</taxon>
        <taxon>Synechococcus</taxon>
    </lineage>
</organism>
<protein>
    <recommendedName>
        <fullName evidence="1">Transposase InsH N-terminal domain-containing protein</fullName>
    </recommendedName>
</protein>
<evidence type="ECO:0000313" key="3">
    <source>
        <dbReference type="Proteomes" id="UP000035067"/>
    </source>
</evidence>
<dbReference type="EMBL" id="JXQG01000024">
    <property type="protein sequence ID" value="KKZ12295.1"/>
    <property type="molecule type" value="Genomic_DNA"/>
</dbReference>
<proteinExistence type="predicted"/>
<dbReference type="Proteomes" id="UP000035067">
    <property type="component" value="Unassembled WGS sequence"/>
</dbReference>
<dbReference type="Pfam" id="PF05598">
    <property type="entry name" value="DUF772"/>
    <property type="match status" value="1"/>
</dbReference>
<accession>A0A0G2HKZ9</accession>
<name>A0A0G2HKZ9_9SYNE</name>
<gene>
    <name evidence="2" type="ORF">TE42_05130</name>
</gene>
<comment type="caution">
    <text evidence="2">The sequence shown here is derived from an EMBL/GenBank/DDBJ whole genome shotgun (WGS) entry which is preliminary data.</text>
</comment>
<feature type="domain" description="Transposase InsH N-terminal" evidence="1">
    <location>
        <begin position="2"/>
        <end position="47"/>
    </location>
</feature>
<evidence type="ECO:0000313" key="2">
    <source>
        <dbReference type="EMBL" id="KKZ12295.1"/>
    </source>
</evidence>
<dbReference type="AlphaFoldDB" id="A0A0G2HKZ9"/>
<reference evidence="2 3" key="1">
    <citation type="submission" date="2015-01" db="EMBL/GenBank/DDBJ databases">
        <title>Lifestyle Evolution in Cyanobacterial Symbionts of Sponges.</title>
        <authorList>
            <person name="Burgsdorf I."/>
            <person name="Slaby B.M."/>
            <person name="Handley K.M."/>
            <person name="Haber M."/>
            <person name="Blom J."/>
            <person name="Marshall C.W."/>
            <person name="Gilbert J.A."/>
            <person name="Hentschel U."/>
            <person name="Steindler L."/>
        </authorList>
    </citation>
    <scope>NUCLEOTIDE SEQUENCE [LARGE SCALE GENOMIC DNA]</scope>
    <source>
        <strain evidence="2">SP3</strain>
    </source>
</reference>
<dbReference type="InterPro" id="IPR008490">
    <property type="entry name" value="Transposase_InsH_N"/>
</dbReference>
<dbReference type="PATRIC" id="fig|1604020.3.peg.603"/>
<sequence>MLQAIYSLRCERPLLENLGDNMLSRWFVGLGADDPVWGQSSFGKNRDDRRDTAAGLAWAFHGSLQPVDGQQDAGQDDGAAPLSAVFSKQRHGHDALGKQGRRRIALNVSRGSSPLAQPYEGEPPSTCARCTGDRHPMGQAWGIHTTFLAGKHL</sequence>
<evidence type="ECO:0000259" key="1">
    <source>
        <dbReference type="Pfam" id="PF05598"/>
    </source>
</evidence>